<dbReference type="InParanoid" id="A0A2J6TS66"/>
<proteinExistence type="predicted"/>
<gene>
    <name evidence="1" type="ORF">K444DRAFT_154851</name>
</gene>
<dbReference type="EMBL" id="KZ613745">
    <property type="protein sequence ID" value="PMD65855.1"/>
    <property type="molecule type" value="Genomic_DNA"/>
</dbReference>
<reference evidence="1 2" key="1">
    <citation type="submission" date="2016-04" db="EMBL/GenBank/DDBJ databases">
        <title>A degradative enzymes factory behind the ericoid mycorrhizal symbiosis.</title>
        <authorList>
            <consortium name="DOE Joint Genome Institute"/>
            <person name="Martino E."/>
            <person name="Morin E."/>
            <person name="Grelet G."/>
            <person name="Kuo A."/>
            <person name="Kohler A."/>
            <person name="Daghino S."/>
            <person name="Barry K."/>
            <person name="Choi C."/>
            <person name="Cichocki N."/>
            <person name="Clum A."/>
            <person name="Copeland A."/>
            <person name="Hainaut M."/>
            <person name="Haridas S."/>
            <person name="Labutti K."/>
            <person name="Lindquist E."/>
            <person name="Lipzen A."/>
            <person name="Khouja H.-R."/>
            <person name="Murat C."/>
            <person name="Ohm R."/>
            <person name="Olson A."/>
            <person name="Spatafora J."/>
            <person name="Veneault-Fourrey C."/>
            <person name="Henrissat B."/>
            <person name="Grigoriev I."/>
            <person name="Martin F."/>
            <person name="Perotto S."/>
        </authorList>
    </citation>
    <scope>NUCLEOTIDE SEQUENCE [LARGE SCALE GENOMIC DNA]</scope>
    <source>
        <strain evidence="1 2">E</strain>
    </source>
</reference>
<evidence type="ECO:0000313" key="2">
    <source>
        <dbReference type="Proteomes" id="UP000235371"/>
    </source>
</evidence>
<sequence>MPQITGKGRSVRSSRYSNKQAKINTMAVRDGRNCHFGGRSWNTLGDCGWGLAVRLIDQVEIPSMQDTHAKVLFLLEVSTRVQAVPATTSWKLEHDGPPAIYTRPRTDSTSTLSMPQPKTVIKIVRVHTNPKMPILHAPFRLPISRNFVRNVARYTA</sequence>
<dbReference type="Proteomes" id="UP000235371">
    <property type="component" value="Unassembled WGS sequence"/>
</dbReference>
<dbReference type="RefSeq" id="XP_024742759.1">
    <property type="nucleotide sequence ID" value="XM_024870626.1"/>
</dbReference>
<dbReference type="GeneID" id="36578708"/>
<accession>A0A2J6TS66</accession>
<keyword evidence="2" id="KW-1185">Reference proteome</keyword>
<dbReference type="AlphaFoldDB" id="A0A2J6TS66"/>
<protein>
    <submittedName>
        <fullName evidence="1">Uncharacterized protein</fullName>
    </submittedName>
</protein>
<evidence type="ECO:0000313" key="1">
    <source>
        <dbReference type="EMBL" id="PMD65855.1"/>
    </source>
</evidence>
<name>A0A2J6TS66_9HELO</name>
<organism evidence="1 2">
    <name type="scientific">Hyaloscypha bicolor E</name>
    <dbReference type="NCBI Taxonomy" id="1095630"/>
    <lineage>
        <taxon>Eukaryota</taxon>
        <taxon>Fungi</taxon>
        <taxon>Dikarya</taxon>
        <taxon>Ascomycota</taxon>
        <taxon>Pezizomycotina</taxon>
        <taxon>Leotiomycetes</taxon>
        <taxon>Helotiales</taxon>
        <taxon>Hyaloscyphaceae</taxon>
        <taxon>Hyaloscypha</taxon>
        <taxon>Hyaloscypha bicolor</taxon>
    </lineage>
</organism>